<feature type="region of interest" description="Disordered" evidence="2">
    <location>
        <begin position="582"/>
        <end position="609"/>
    </location>
</feature>
<reference evidence="4 5" key="1">
    <citation type="submission" date="2018-04" db="EMBL/GenBank/DDBJ databases">
        <title>The genome of golden apple snail Pomacea canaliculata provides insight into stress tolerance and invasive adaptation.</title>
        <authorList>
            <person name="Liu C."/>
            <person name="Liu B."/>
            <person name="Ren Y."/>
            <person name="Zhang Y."/>
            <person name="Wang H."/>
            <person name="Li S."/>
            <person name="Jiang F."/>
            <person name="Yin L."/>
            <person name="Zhang G."/>
            <person name="Qian W."/>
            <person name="Fan W."/>
        </authorList>
    </citation>
    <scope>NUCLEOTIDE SEQUENCE [LARGE SCALE GENOMIC DNA]</scope>
    <source>
        <strain evidence="4">SZHN2017</strain>
        <tissue evidence="4">Muscle</tissue>
    </source>
</reference>
<feature type="domain" description="C2H2-type" evidence="3">
    <location>
        <begin position="238"/>
        <end position="266"/>
    </location>
</feature>
<comment type="caution">
    <text evidence="4">The sequence shown here is derived from an EMBL/GenBank/DDBJ whole genome shotgun (WGS) entry which is preliminary data.</text>
</comment>
<feature type="compositionally biased region" description="Polar residues" evidence="2">
    <location>
        <begin position="126"/>
        <end position="135"/>
    </location>
</feature>
<keyword evidence="1" id="KW-0479">Metal-binding</keyword>
<feature type="region of interest" description="Disordered" evidence="2">
    <location>
        <begin position="446"/>
        <end position="465"/>
    </location>
</feature>
<evidence type="ECO:0000256" key="1">
    <source>
        <dbReference type="PROSITE-ProRule" id="PRU00042"/>
    </source>
</evidence>
<evidence type="ECO:0000259" key="3">
    <source>
        <dbReference type="PROSITE" id="PS50157"/>
    </source>
</evidence>
<dbReference type="EMBL" id="PZQS01000004">
    <property type="protein sequence ID" value="PVD32514.1"/>
    <property type="molecule type" value="Genomic_DNA"/>
</dbReference>
<keyword evidence="5" id="KW-1185">Reference proteome</keyword>
<accession>A0A2T7PGH9</accession>
<dbReference type="AlphaFoldDB" id="A0A2T7PGH9"/>
<dbReference type="PROSITE" id="PS50157">
    <property type="entry name" value="ZINC_FINGER_C2H2_2"/>
    <property type="match status" value="1"/>
</dbReference>
<dbReference type="OrthoDB" id="6160531at2759"/>
<feature type="compositionally biased region" description="Polar residues" evidence="2">
    <location>
        <begin position="348"/>
        <end position="362"/>
    </location>
</feature>
<protein>
    <recommendedName>
        <fullName evidence="3">C2H2-type domain-containing protein</fullName>
    </recommendedName>
</protein>
<feature type="compositionally biased region" description="Polar residues" evidence="2">
    <location>
        <begin position="599"/>
        <end position="609"/>
    </location>
</feature>
<gene>
    <name evidence="4" type="ORF">C0Q70_07954</name>
</gene>
<feature type="region of interest" description="Disordered" evidence="2">
    <location>
        <begin position="506"/>
        <end position="561"/>
    </location>
</feature>
<evidence type="ECO:0000313" key="5">
    <source>
        <dbReference type="Proteomes" id="UP000245119"/>
    </source>
</evidence>
<feature type="compositionally biased region" description="Polar residues" evidence="2">
    <location>
        <begin position="371"/>
        <end position="394"/>
    </location>
</feature>
<name>A0A2T7PGH9_POMCA</name>
<proteinExistence type="predicted"/>
<dbReference type="Proteomes" id="UP000245119">
    <property type="component" value="Linkage Group LG4"/>
</dbReference>
<sequence>MKMEVTVDATKALSIDKTFAAAEITENGMDSALTVHDTQDVNSAVTASSLKAANSGEDESEVVLATLSSVEELCKAITDKPEIGDEGCGPFEPSISCKDGIGMVYNQVFQDCEKNGSKTNNEEKATTNSSPNIQPTDGIKHSVDHPVRSLESKESVSEPSSSVSKLRCPKCSYVTRNKVLFDNHTCDNQDEDNDLEEQTKITLQVDAEKKYNCSECNFAAQGHAFEEHLMCHIILRPYQCLYCSECFVNRRDIGRHVVFQHQGMKMNCALRALKRAKGLMKAALASGTYVFYARVAGKVPLTHDPEKSKLSKSEKAKLKKSLAEATGKSSDCAVADKVHRYQKPESEIAQSTTSSAGTNESVSLPVVPSKPASSEMSTVENTSIMATSSESSNMPAADSKTAGSSEVHGAPEEPTLTVNKDTSKVQVHSEHCDKSSAAEVMDETRNSGFSSAGLSGTSCSQEAASTDNIAKPVGDASTNFSEEEDDVKQLDMQQLNSQTKFSVETSVEECSESGKKQVMSPDKQQSIEAQGKGTDDNMEDSLNQHEENMETNRSEADLEQKGHEIVHTVDGESCSANETLTEEAMEEENHANASKPQFPESNFDQSQEEQSLGFKIVAAFSLQDEHSKDSTSGSPAASGSDGKGERTQDTTFSEKNQEKYEAASTEALDQEQEALRLSTKAILGPPSTEPLSTSSFLGPLLSTPLGTTYCTTVHGSIEMTPCTMPGKNYHFFLCGFGCNFSSLTSVEFRDHLVVDHAGEVSFSCYHCGFQST</sequence>
<dbReference type="GO" id="GO:0008270">
    <property type="term" value="F:zinc ion binding"/>
    <property type="evidence" value="ECO:0007669"/>
    <property type="project" value="UniProtKB-KW"/>
</dbReference>
<feature type="region of interest" description="Disordered" evidence="2">
    <location>
        <begin position="116"/>
        <end position="162"/>
    </location>
</feature>
<feature type="compositionally biased region" description="Basic and acidic residues" evidence="2">
    <location>
        <begin position="138"/>
        <end position="156"/>
    </location>
</feature>
<organism evidence="4 5">
    <name type="scientific">Pomacea canaliculata</name>
    <name type="common">Golden apple snail</name>
    <dbReference type="NCBI Taxonomy" id="400727"/>
    <lineage>
        <taxon>Eukaryota</taxon>
        <taxon>Metazoa</taxon>
        <taxon>Spiralia</taxon>
        <taxon>Lophotrochozoa</taxon>
        <taxon>Mollusca</taxon>
        <taxon>Gastropoda</taxon>
        <taxon>Caenogastropoda</taxon>
        <taxon>Architaenioglossa</taxon>
        <taxon>Ampullarioidea</taxon>
        <taxon>Ampullariidae</taxon>
        <taxon>Pomacea</taxon>
    </lineage>
</organism>
<dbReference type="Gene3D" id="3.30.160.60">
    <property type="entry name" value="Classic Zinc Finger"/>
    <property type="match status" value="1"/>
</dbReference>
<keyword evidence="1" id="KW-0863">Zinc-finger</keyword>
<feature type="region of interest" description="Disordered" evidence="2">
    <location>
        <begin position="624"/>
        <end position="669"/>
    </location>
</feature>
<feature type="compositionally biased region" description="Basic and acidic residues" evidence="2">
    <location>
        <begin position="542"/>
        <end position="561"/>
    </location>
</feature>
<evidence type="ECO:0000313" key="4">
    <source>
        <dbReference type="EMBL" id="PVD32514.1"/>
    </source>
</evidence>
<dbReference type="SMART" id="SM00355">
    <property type="entry name" value="ZnF_C2H2"/>
    <property type="match status" value="4"/>
</dbReference>
<keyword evidence="1" id="KW-0862">Zinc</keyword>
<dbReference type="PROSITE" id="PS00028">
    <property type="entry name" value="ZINC_FINGER_C2H2_1"/>
    <property type="match status" value="1"/>
</dbReference>
<evidence type="ECO:0000256" key="2">
    <source>
        <dbReference type="SAM" id="MobiDB-lite"/>
    </source>
</evidence>
<dbReference type="InterPro" id="IPR013087">
    <property type="entry name" value="Znf_C2H2_type"/>
</dbReference>
<feature type="compositionally biased region" description="Basic and acidic residues" evidence="2">
    <location>
        <begin position="116"/>
        <end position="125"/>
    </location>
</feature>
<feature type="region of interest" description="Disordered" evidence="2">
    <location>
        <begin position="343"/>
        <end position="425"/>
    </location>
</feature>